<evidence type="ECO:0000313" key="1">
    <source>
        <dbReference type="EMBL" id="TGZ69136.1"/>
    </source>
</evidence>
<reference evidence="1 2" key="1">
    <citation type="journal article" date="2019" name="BMC Genomics">
        <title>New insights from Opisthorchis felineus genome: update on genomics of the epidemiologically important liver flukes.</title>
        <authorList>
            <person name="Ershov N.I."/>
            <person name="Mordvinov V.A."/>
            <person name="Prokhortchouk E.B."/>
            <person name="Pakharukova M.Y."/>
            <person name="Gunbin K.V."/>
            <person name="Ustyantsev K."/>
            <person name="Genaev M.A."/>
            <person name="Blinov A.G."/>
            <person name="Mazur A."/>
            <person name="Boulygina E."/>
            <person name="Tsygankova S."/>
            <person name="Khrameeva E."/>
            <person name="Chekanov N."/>
            <person name="Fan G."/>
            <person name="Xiao A."/>
            <person name="Zhang H."/>
            <person name="Xu X."/>
            <person name="Yang H."/>
            <person name="Solovyev V."/>
            <person name="Lee S.M."/>
            <person name="Liu X."/>
            <person name="Afonnikov D.A."/>
            <person name="Skryabin K.G."/>
        </authorList>
    </citation>
    <scope>NUCLEOTIDE SEQUENCE [LARGE SCALE GENOMIC DNA]</scope>
    <source>
        <strain evidence="1">AK-0245</strain>
        <tissue evidence="1">Whole organism</tissue>
    </source>
</reference>
<gene>
    <name evidence="1" type="ORF">CRM22_003904</name>
</gene>
<dbReference type="AlphaFoldDB" id="A0A4S2LZJ7"/>
<evidence type="ECO:0000313" key="2">
    <source>
        <dbReference type="Proteomes" id="UP000308267"/>
    </source>
</evidence>
<sequence>MICTINRTSLRLEHAIILVACSSDMAGRTFKYFCKISGLIHMFENDCFSLRKECIRQQKMFSEMIELPLDLSFAFYESSSTCVPECPELFDAFVANIICT</sequence>
<organism evidence="1 2">
    <name type="scientific">Opisthorchis felineus</name>
    <dbReference type="NCBI Taxonomy" id="147828"/>
    <lineage>
        <taxon>Eukaryota</taxon>
        <taxon>Metazoa</taxon>
        <taxon>Spiralia</taxon>
        <taxon>Lophotrochozoa</taxon>
        <taxon>Platyhelminthes</taxon>
        <taxon>Trematoda</taxon>
        <taxon>Digenea</taxon>
        <taxon>Opisthorchiida</taxon>
        <taxon>Opisthorchiata</taxon>
        <taxon>Opisthorchiidae</taxon>
        <taxon>Opisthorchis</taxon>
    </lineage>
</organism>
<dbReference type="Proteomes" id="UP000308267">
    <property type="component" value="Unassembled WGS sequence"/>
</dbReference>
<dbReference type="EMBL" id="SJOL01006199">
    <property type="protein sequence ID" value="TGZ69136.1"/>
    <property type="molecule type" value="Genomic_DNA"/>
</dbReference>
<accession>A0A4S2LZJ7</accession>
<keyword evidence="2" id="KW-1185">Reference proteome</keyword>
<protein>
    <submittedName>
        <fullName evidence="1">Uncharacterized protein</fullName>
    </submittedName>
</protein>
<name>A0A4S2LZJ7_OPIFE</name>
<comment type="caution">
    <text evidence="1">The sequence shown here is derived from an EMBL/GenBank/DDBJ whole genome shotgun (WGS) entry which is preliminary data.</text>
</comment>
<proteinExistence type="predicted"/>